<organism evidence="2 3">
    <name type="scientific">Tritrichomonas musculus</name>
    <dbReference type="NCBI Taxonomy" id="1915356"/>
    <lineage>
        <taxon>Eukaryota</taxon>
        <taxon>Metamonada</taxon>
        <taxon>Parabasalia</taxon>
        <taxon>Tritrichomonadida</taxon>
        <taxon>Tritrichomonadidae</taxon>
        <taxon>Tritrichomonas</taxon>
    </lineage>
</organism>
<feature type="transmembrane region" description="Helical" evidence="1">
    <location>
        <begin position="80"/>
        <end position="104"/>
    </location>
</feature>
<keyword evidence="1" id="KW-1133">Transmembrane helix</keyword>
<keyword evidence="1" id="KW-0472">Membrane</keyword>
<name>A0ABR2KWF6_9EUKA</name>
<feature type="transmembrane region" description="Helical" evidence="1">
    <location>
        <begin position="34"/>
        <end position="59"/>
    </location>
</feature>
<proteinExistence type="predicted"/>
<comment type="caution">
    <text evidence="2">The sequence shown here is derived from an EMBL/GenBank/DDBJ whole genome shotgun (WGS) entry which is preliminary data.</text>
</comment>
<evidence type="ECO:0000313" key="2">
    <source>
        <dbReference type="EMBL" id="KAK8895424.1"/>
    </source>
</evidence>
<evidence type="ECO:0000256" key="1">
    <source>
        <dbReference type="SAM" id="Phobius"/>
    </source>
</evidence>
<gene>
    <name evidence="2" type="ORF">M9Y10_023888</name>
</gene>
<feature type="transmembrane region" description="Helical" evidence="1">
    <location>
        <begin position="116"/>
        <end position="138"/>
    </location>
</feature>
<reference evidence="2 3" key="1">
    <citation type="submission" date="2024-04" db="EMBL/GenBank/DDBJ databases">
        <title>Tritrichomonas musculus Genome.</title>
        <authorList>
            <person name="Alves-Ferreira E."/>
            <person name="Grigg M."/>
            <person name="Lorenzi H."/>
            <person name="Galac M."/>
        </authorList>
    </citation>
    <scope>NUCLEOTIDE SEQUENCE [LARGE SCALE GENOMIC DNA]</scope>
    <source>
        <strain evidence="2 3">EAF2021</strain>
    </source>
</reference>
<protein>
    <submittedName>
        <fullName evidence="2">Uncharacterized protein</fullName>
    </submittedName>
</protein>
<evidence type="ECO:0000313" key="3">
    <source>
        <dbReference type="Proteomes" id="UP001470230"/>
    </source>
</evidence>
<keyword evidence="1" id="KW-0812">Transmembrane</keyword>
<accession>A0ABR2KWF6</accession>
<dbReference type="EMBL" id="JAPFFF010000003">
    <property type="protein sequence ID" value="KAK8895424.1"/>
    <property type="molecule type" value="Genomic_DNA"/>
</dbReference>
<sequence>MEEQENSGSIKEYLLNNESQVSDSTTLDVPKIKWIPLFIGIAVFVLGLVDMIIFYLIPIENIKNNEIKYPNAIFSPPNKLIITVHFVLHASVMIFGAVLILIGFKSFINSLERISYFGLIIAPSLIVVCWIVEVFLGFSLTQDPPINKSIEQMKPYLIDEQQGSFAFIYSNDEVVVPNCYINQKTGAYECTYNVETCYSQEGIMIPISSEITSESYDFRDSPKIFNFVVEKVVNMSYEYEVIFRNIMWNVDSCDEGKKVVDYYPLVAGTYLIASELPSWLSHKVRVLSVLFGVSIYYELNMKSIPSINYKQHVNVDIVPNFNYDSLWTDATCFIYGQCRAYNPKPTPNEL</sequence>
<keyword evidence="3" id="KW-1185">Reference proteome</keyword>
<dbReference type="Proteomes" id="UP001470230">
    <property type="component" value="Unassembled WGS sequence"/>
</dbReference>